<protein>
    <submittedName>
        <fullName evidence="1">Uncharacterized protein</fullName>
    </submittedName>
</protein>
<name>A0ABT3QAN1_9PROT</name>
<proteinExistence type="predicted"/>
<comment type="caution">
    <text evidence="1">The sequence shown here is derived from an EMBL/GenBank/DDBJ whole genome shotgun (WGS) entry which is preliminary data.</text>
</comment>
<reference evidence="1 2" key="1">
    <citation type="submission" date="2022-11" db="EMBL/GenBank/DDBJ databases">
        <title>Genome sequencing of Acetobacter type strain.</title>
        <authorList>
            <person name="Heo J."/>
            <person name="Lee D."/>
            <person name="Han B.-H."/>
            <person name="Hong S.-B."/>
            <person name="Kwon S.-W."/>
        </authorList>
    </citation>
    <scope>NUCLEOTIDE SEQUENCE [LARGE SCALE GENOMIC DNA]</scope>
    <source>
        <strain evidence="1 2">KACC 21251</strain>
    </source>
</reference>
<evidence type="ECO:0000313" key="1">
    <source>
        <dbReference type="EMBL" id="MCX2562344.1"/>
    </source>
</evidence>
<organism evidence="1 2">
    <name type="scientific">Acetobacter farinalis</name>
    <dbReference type="NCBI Taxonomy" id="1260984"/>
    <lineage>
        <taxon>Bacteria</taxon>
        <taxon>Pseudomonadati</taxon>
        <taxon>Pseudomonadota</taxon>
        <taxon>Alphaproteobacteria</taxon>
        <taxon>Acetobacterales</taxon>
        <taxon>Acetobacteraceae</taxon>
        <taxon>Acetobacter</taxon>
    </lineage>
</organism>
<feature type="non-terminal residue" evidence="1">
    <location>
        <position position="93"/>
    </location>
</feature>
<dbReference type="RefSeq" id="WP_265794629.1">
    <property type="nucleotide sequence ID" value="NZ_JAPIUX010000060.1"/>
</dbReference>
<keyword evidence="2" id="KW-1185">Reference proteome</keyword>
<dbReference type="EMBL" id="JAPIUX010000060">
    <property type="protein sequence ID" value="MCX2562344.1"/>
    <property type="molecule type" value="Genomic_DNA"/>
</dbReference>
<dbReference type="Proteomes" id="UP001526446">
    <property type="component" value="Unassembled WGS sequence"/>
</dbReference>
<sequence>MRADPVALHAGGGLLRPQDEPKAVSVVGSDFIARQAPSATAFDLVALLPGARARPLNDESCGVTWGIDCDSPFPLMEMVMARALSDDLRVRVL</sequence>
<accession>A0ABT3QAN1</accession>
<gene>
    <name evidence="1" type="ORF">OQ252_13270</name>
</gene>
<evidence type="ECO:0000313" key="2">
    <source>
        <dbReference type="Proteomes" id="UP001526446"/>
    </source>
</evidence>